<dbReference type="Pfam" id="PF13561">
    <property type="entry name" value="adh_short_C2"/>
    <property type="match status" value="1"/>
</dbReference>
<gene>
    <name evidence="3" type="ORF">HKT17_06525</name>
</gene>
<reference evidence="3 4" key="1">
    <citation type="submission" date="2020-05" db="EMBL/GenBank/DDBJ databases">
        <title>Compete genome of Limnobacter sp. SAORIC-580.</title>
        <authorList>
            <person name="Song J."/>
            <person name="Cho J.-C."/>
        </authorList>
    </citation>
    <scope>NUCLEOTIDE SEQUENCE [LARGE SCALE GENOMIC DNA]</scope>
    <source>
        <strain evidence="3 4">SAORIC-580</strain>
    </source>
</reference>
<keyword evidence="2" id="KW-0560">Oxidoreductase</keyword>
<organism evidence="3 4">
    <name type="scientific">Limnobacter profundi</name>
    <dbReference type="NCBI Taxonomy" id="2732163"/>
    <lineage>
        <taxon>Bacteria</taxon>
        <taxon>Pseudomonadati</taxon>
        <taxon>Pseudomonadota</taxon>
        <taxon>Betaproteobacteria</taxon>
        <taxon>Burkholderiales</taxon>
        <taxon>Burkholderiaceae</taxon>
        <taxon>Limnobacter</taxon>
    </lineage>
</organism>
<dbReference type="CDD" id="cd05233">
    <property type="entry name" value="SDR_c"/>
    <property type="match status" value="1"/>
</dbReference>
<accession>A0ABX6N5R4</accession>
<dbReference type="EMBL" id="CP053084">
    <property type="protein sequence ID" value="QJR29391.1"/>
    <property type="molecule type" value="Genomic_DNA"/>
</dbReference>
<dbReference type="SUPFAM" id="SSF51735">
    <property type="entry name" value="NAD(P)-binding Rossmann-fold domains"/>
    <property type="match status" value="1"/>
</dbReference>
<dbReference type="PRINTS" id="PR00081">
    <property type="entry name" value="GDHRDH"/>
</dbReference>
<evidence type="ECO:0000256" key="1">
    <source>
        <dbReference type="ARBA" id="ARBA00006484"/>
    </source>
</evidence>
<dbReference type="RefSeq" id="WP_171098731.1">
    <property type="nucleotide sequence ID" value="NZ_CP053084.1"/>
</dbReference>
<dbReference type="PANTHER" id="PTHR42760:SF133">
    <property type="entry name" value="3-OXOACYL-[ACYL-CARRIER-PROTEIN] REDUCTASE"/>
    <property type="match status" value="1"/>
</dbReference>
<proteinExistence type="inferred from homology"/>
<protein>
    <submittedName>
        <fullName evidence="3">SDR family oxidoreductase</fullName>
    </submittedName>
</protein>
<dbReference type="Gene3D" id="3.40.50.720">
    <property type="entry name" value="NAD(P)-binding Rossmann-like Domain"/>
    <property type="match status" value="1"/>
</dbReference>
<dbReference type="Proteomes" id="UP000501130">
    <property type="component" value="Chromosome"/>
</dbReference>
<dbReference type="PANTHER" id="PTHR42760">
    <property type="entry name" value="SHORT-CHAIN DEHYDROGENASES/REDUCTASES FAMILY MEMBER"/>
    <property type="match status" value="1"/>
</dbReference>
<evidence type="ECO:0000313" key="3">
    <source>
        <dbReference type="EMBL" id="QJR29391.1"/>
    </source>
</evidence>
<sequence>MAAAHFDFSDTWTVITGGASGIGLTCALGVAKAGGNVVVSASRKPEKTQAALLQIQQVNPKIQAKAFPCEVGQETSVAAFFEAIAREGIAIDHLIHSAGISPNTEFFDQTQAEWDQVQNTNATGSFLVTKYAALQMKHNLLHGDFRGRIVLVTSTNGINSWDPVSAHYDASKAANNLFVRVAAEKLSEDQICINGLAPGWINTDLNATLPPDVREKESSKIWMKRWAEPDEMAQCALHLLTMPYLMGQVVMADGGYR</sequence>
<dbReference type="InterPro" id="IPR002347">
    <property type="entry name" value="SDR_fam"/>
</dbReference>
<keyword evidence="4" id="KW-1185">Reference proteome</keyword>
<comment type="similarity">
    <text evidence="1">Belongs to the short-chain dehydrogenases/reductases (SDR) family.</text>
</comment>
<evidence type="ECO:0000313" key="4">
    <source>
        <dbReference type="Proteomes" id="UP000501130"/>
    </source>
</evidence>
<evidence type="ECO:0000256" key="2">
    <source>
        <dbReference type="ARBA" id="ARBA00023002"/>
    </source>
</evidence>
<name>A0ABX6N5R4_9BURK</name>
<dbReference type="InterPro" id="IPR036291">
    <property type="entry name" value="NAD(P)-bd_dom_sf"/>
</dbReference>